<reference evidence="2" key="1">
    <citation type="submission" date="2018-05" db="EMBL/GenBank/DDBJ databases">
        <authorList>
            <person name="Lanie J.A."/>
            <person name="Ng W.-L."/>
            <person name="Kazmierczak K.M."/>
            <person name="Andrzejewski T.M."/>
            <person name="Davidsen T.M."/>
            <person name="Wayne K.J."/>
            <person name="Tettelin H."/>
            <person name="Glass J.I."/>
            <person name="Rusch D."/>
            <person name="Podicherti R."/>
            <person name="Tsui H.-C.T."/>
            <person name="Winkler M.E."/>
        </authorList>
    </citation>
    <scope>NUCLEOTIDE SEQUENCE</scope>
</reference>
<dbReference type="Pfam" id="PF08241">
    <property type="entry name" value="Methyltransf_11"/>
    <property type="match status" value="1"/>
</dbReference>
<accession>A0A381ZUS6</accession>
<gene>
    <name evidence="2" type="ORF">METZ01_LOCUS145899</name>
</gene>
<organism evidence="2">
    <name type="scientific">marine metagenome</name>
    <dbReference type="NCBI Taxonomy" id="408172"/>
    <lineage>
        <taxon>unclassified sequences</taxon>
        <taxon>metagenomes</taxon>
        <taxon>ecological metagenomes</taxon>
    </lineage>
</organism>
<dbReference type="EMBL" id="UINC01022760">
    <property type="protein sequence ID" value="SVA93045.1"/>
    <property type="molecule type" value="Genomic_DNA"/>
</dbReference>
<dbReference type="Gene3D" id="3.40.50.150">
    <property type="entry name" value="Vaccinia Virus protein VP39"/>
    <property type="match status" value="1"/>
</dbReference>
<name>A0A381ZUS6_9ZZZZ</name>
<feature type="domain" description="Methyltransferase type 11" evidence="1">
    <location>
        <begin position="41"/>
        <end position="138"/>
    </location>
</feature>
<dbReference type="PANTHER" id="PTHR43591">
    <property type="entry name" value="METHYLTRANSFERASE"/>
    <property type="match status" value="1"/>
</dbReference>
<dbReference type="GO" id="GO:0008757">
    <property type="term" value="F:S-adenosylmethionine-dependent methyltransferase activity"/>
    <property type="evidence" value="ECO:0007669"/>
    <property type="project" value="InterPro"/>
</dbReference>
<protein>
    <recommendedName>
        <fullName evidence="1">Methyltransferase type 11 domain-containing protein</fullName>
    </recommendedName>
</protein>
<dbReference type="InterPro" id="IPR029063">
    <property type="entry name" value="SAM-dependent_MTases_sf"/>
</dbReference>
<dbReference type="CDD" id="cd02440">
    <property type="entry name" value="AdoMet_MTases"/>
    <property type="match status" value="1"/>
</dbReference>
<dbReference type="PANTHER" id="PTHR43591:SF24">
    <property type="entry name" value="2-METHOXY-6-POLYPRENYL-1,4-BENZOQUINOL METHYLASE, MITOCHONDRIAL"/>
    <property type="match status" value="1"/>
</dbReference>
<evidence type="ECO:0000313" key="2">
    <source>
        <dbReference type="EMBL" id="SVA93045.1"/>
    </source>
</evidence>
<dbReference type="InterPro" id="IPR013216">
    <property type="entry name" value="Methyltransf_11"/>
</dbReference>
<sequence length="235" mass="26617">MHPRWLRWIARRVFATGDTVRRAVQKPIVDSFISTSGDRAVDIGAGRGMYTLETLVKRFNNVTAIDVNPDHLIYLSDRKRSDGLGNLWVVQASADRLPFKSDVFNTVVCTEVIEHLEDDRAGVAEIARVVTQDGRIVLSVPVPPAPRYDGAHVHEGYTYDQLHAILKSEHLSIVNKDYCLLLITRGVLHVIAFFEGWLGVPPPIVILCYLEHWLLRSAREKLKPYDIVVNVKKEE</sequence>
<dbReference type="SUPFAM" id="SSF53335">
    <property type="entry name" value="S-adenosyl-L-methionine-dependent methyltransferases"/>
    <property type="match status" value="1"/>
</dbReference>
<dbReference type="AlphaFoldDB" id="A0A381ZUS6"/>
<evidence type="ECO:0000259" key="1">
    <source>
        <dbReference type="Pfam" id="PF08241"/>
    </source>
</evidence>
<proteinExistence type="predicted"/>